<dbReference type="RefSeq" id="WP_015186409.1">
    <property type="nucleotide sequence ID" value="NC_019744.1"/>
</dbReference>
<name>K9XA46_9NOST</name>
<dbReference type="OrthoDB" id="483589at2"/>
<accession>K9XA46</accession>
<evidence type="ECO:0000313" key="2">
    <source>
        <dbReference type="Proteomes" id="UP000010475"/>
    </source>
</evidence>
<keyword evidence="1" id="KW-0614">Plasmid</keyword>
<proteinExistence type="predicted"/>
<dbReference type="KEGG" id="csg:Cylst_6275"/>
<organism evidence="1 2">
    <name type="scientific">Cylindrospermum stagnale PCC 7417</name>
    <dbReference type="NCBI Taxonomy" id="56107"/>
    <lineage>
        <taxon>Bacteria</taxon>
        <taxon>Bacillati</taxon>
        <taxon>Cyanobacteriota</taxon>
        <taxon>Cyanophyceae</taxon>
        <taxon>Nostocales</taxon>
        <taxon>Nostocaceae</taxon>
        <taxon>Cylindrospermum</taxon>
    </lineage>
</organism>
<protein>
    <submittedName>
        <fullName evidence="1">Uncharacterized protein</fullName>
    </submittedName>
</protein>
<dbReference type="HOGENOM" id="CLU_1479176_0_0_3"/>
<gene>
    <name evidence="1" type="ORF">Cylst_6275</name>
</gene>
<dbReference type="EMBL" id="CP003644">
    <property type="protein sequence ID" value="AFZ28512.1"/>
    <property type="molecule type" value="Genomic_DNA"/>
</dbReference>
<geneLocation type="plasmid" evidence="1 2">
    <name>pCYLST.02</name>
</geneLocation>
<keyword evidence="2" id="KW-1185">Reference proteome</keyword>
<dbReference type="AlphaFoldDB" id="K9XA46"/>
<dbReference type="eggNOG" id="ENOG503092K">
    <property type="taxonomic scope" value="Bacteria"/>
</dbReference>
<dbReference type="PATRIC" id="fig|56107.3.peg.7289"/>
<sequence>MSRLKRWLYLNQKRVNTEGTLREDYIKERLDKGINRVTIDDYAATLKIEYERLKLLDESEPETWVDYTAYDFFTEEEKQKFNSDGSLKREYAEYALNIGITDESLAEMERRKKIDVDSYNQLSAGYAEQGINFGQQQMRARIADSKSYLQRKALMSQDIRNGEEIESLPLDIQPDDYYRQQGYNPMHHDF</sequence>
<dbReference type="Proteomes" id="UP000010475">
    <property type="component" value="Plasmid pCYLST.02"/>
</dbReference>
<reference evidence="1 2" key="1">
    <citation type="submission" date="2012-06" db="EMBL/GenBank/DDBJ databases">
        <title>Finished plasmid 2 of genome of Cylindrospermum stagnale PCC 7417.</title>
        <authorList>
            <consortium name="US DOE Joint Genome Institute"/>
            <person name="Gugger M."/>
            <person name="Coursin T."/>
            <person name="Rippka R."/>
            <person name="Tandeau De Marsac N."/>
            <person name="Huntemann M."/>
            <person name="Wei C.-L."/>
            <person name="Han J."/>
            <person name="Detter J.C."/>
            <person name="Han C."/>
            <person name="Tapia R."/>
            <person name="Davenport K."/>
            <person name="Daligault H."/>
            <person name="Erkkila T."/>
            <person name="Gu W."/>
            <person name="Munk A.C.C."/>
            <person name="Teshima H."/>
            <person name="Xu Y."/>
            <person name="Chain P."/>
            <person name="Chen A."/>
            <person name="Krypides N."/>
            <person name="Mavromatis K."/>
            <person name="Markowitz V."/>
            <person name="Szeto E."/>
            <person name="Ivanova N."/>
            <person name="Mikhailova N."/>
            <person name="Ovchinnikova G."/>
            <person name="Pagani I."/>
            <person name="Pati A."/>
            <person name="Goodwin L."/>
            <person name="Peters L."/>
            <person name="Pitluck S."/>
            <person name="Woyke T."/>
            <person name="Kerfeld C."/>
        </authorList>
    </citation>
    <scope>NUCLEOTIDE SEQUENCE [LARGE SCALE GENOMIC DNA]</scope>
    <source>
        <strain evidence="1 2">PCC 7417</strain>
        <plasmid evidence="2">Plasmid pCYLST.02</plasmid>
    </source>
</reference>
<evidence type="ECO:0000313" key="1">
    <source>
        <dbReference type="EMBL" id="AFZ28512.1"/>
    </source>
</evidence>